<dbReference type="PANTHER" id="PTHR31637:SF0">
    <property type="entry name" value="2,3-BISPHOSPHOGLYCERATE-INDEPENDENT PHOSPHOGLYCERATE MUTASE"/>
    <property type="match status" value="1"/>
</dbReference>
<organism evidence="2 3">
    <name type="scientific">Candidatus Ozemobacter sibiricus</name>
    <dbReference type="NCBI Taxonomy" id="2268124"/>
    <lineage>
        <taxon>Bacteria</taxon>
        <taxon>Candidatus Ozemobacteria</taxon>
        <taxon>Candidatus Ozemobacterales</taxon>
        <taxon>Candidatus Ozemobacteraceae</taxon>
        <taxon>Candidatus Ozemobacter</taxon>
    </lineage>
</organism>
<dbReference type="SUPFAM" id="SSF53649">
    <property type="entry name" value="Alkaline phosphatase-like"/>
    <property type="match status" value="1"/>
</dbReference>
<dbReference type="PANTHER" id="PTHR31637">
    <property type="entry name" value="2,3-BISPHOSPHOGLYCERATE-INDEPENDENT PHOSPHOGLYCERATE MUTASE"/>
    <property type="match status" value="1"/>
</dbReference>
<dbReference type="Gene3D" id="3.40.720.10">
    <property type="entry name" value="Alkaline Phosphatase, subunit A"/>
    <property type="match status" value="1"/>
</dbReference>
<protein>
    <submittedName>
        <fullName evidence="2">2,3-bisphosphoglycerate-independent phosphoglycerate mutase</fullName>
    </submittedName>
</protein>
<dbReference type="EMBL" id="QOQW01000030">
    <property type="protein sequence ID" value="RCK77901.1"/>
    <property type="molecule type" value="Genomic_DNA"/>
</dbReference>
<gene>
    <name evidence="2" type="ORF">OZSIB_1939</name>
</gene>
<accession>A0A367ZKK7</accession>
<proteinExistence type="predicted"/>
<dbReference type="InterPro" id="IPR017850">
    <property type="entry name" value="Alkaline_phosphatase_core_sf"/>
</dbReference>
<dbReference type="GO" id="GO:0006007">
    <property type="term" value="P:glucose catabolic process"/>
    <property type="evidence" value="ECO:0007669"/>
    <property type="project" value="InterPro"/>
</dbReference>
<sequence>MGTTNNVLLVILSGFGLSDHSTGNAVRLANPEFLGKLFLERPLARLAAAGPAVGLRPGDPGNSEAGHLTIGAGRVVEQDLTRISRAIDDSNYR</sequence>
<dbReference type="Pfam" id="PF01676">
    <property type="entry name" value="Metalloenzyme"/>
    <property type="match status" value="1"/>
</dbReference>
<name>A0A367ZKK7_9BACT</name>
<reference evidence="2 3" key="1">
    <citation type="submission" date="2018-05" db="EMBL/GenBank/DDBJ databases">
        <title>A metagenomic window into the 2 km-deep terrestrial subsurface aquifer revealed taxonomically and functionally diverse microbial community comprising novel uncultured bacterial lineages.</title>
        <authorList>
            <person name="Kadnikov V.V."/>
            <person name="Mardanov A.V."/>
            <person name="Beletsky A.V."/>
            <person name="Banks D."/>
            <person name="Pimenov N.V."/>
            <person name="Frank Y.A."/>
            <person name="Karnachuk O.V."/>
            <person name="Ravin N.V."/>
        </authorList>
    </citation>
    <scope>NUCLEOTIDE SEQUENCE [LARGE SCALE GENOMIC DNA]</scope>
    <source>
        <strain evidence="2">BY5</strain>
    </source>
</reference>
<evidence type="ECO:0000313" key="2">
    <source>
        <dbReference type="EMBL" id="RCK77901.1"/>
    </source>
</evidence>
<dbReference type="InterPro" id="IPR006124">
    <property type="entry name" value="Metalloenzyme"/>
</dbReference>
<feature type="domain" description="Metalloenzyme" evidence="1">
    <location>
        <begin position="6"/>
        <end position="74"/>
    </location>
</feature>
<dbReference type="Proteomes" id="UP000252355">
    <property type="component" value="Unassembled WGS sequence"/>
</dbReference>
<evidence type="ECO:0000313" key="3">
    <source>
        <dbReference type="Proteomes" id="UP000252355"/>
    </source>
</evidence>
<evidence type="ECO:0000259" key="1">
    <source>
        <dbReference type="Pfam" id="PF01676"/>
    </source>
</evidence>
<comment type="caution">
    <text evidence="2">The sequence shown here is derived from an EMBL/GenBank/DDBJ whole genome shotgun (WGS) entry which is preliminary data.</text>
</comment>
<dbReference type="GO" id="GO:0004619">
    <property type="term" value="F:phosphoglycerate mutase activity"/>
    <property type="evidence" value="ECO:0007669"/>
    <property type="project" value="InterPro"/>
</dbReference>
<dbReference type="InterPro" id="IPR005995">
    <property type="entry name" value="Pgm_bpd_ind"/>
</dbReference>
<dbReference type="AlphaFoldDB" id="A0A367ZKK7"/>
<dbReference type="GO" id="GO:0030145">
    <property type="term" value="F:manganese ion binding"/>
    <property type="evidence" value="ECO:0007669"/>
    <property type="project" value="TreeGrafter"/>
</dbReference>